<sequence length="78" mass="9250">MSRHYGPTLCVLCSWSSFPTCGSDPDPLLSLYYYRVPRSRKNETKLKCNHEWPDCSIAWLRIARLFFQELRLPSELRL</sequence>
<reference evidence="1" key="1">
    <citation type="journal article" date="2012" name="Nat. Biotechnol.">
        <title>Reference genome sequence of the model plant Setaria.</title>
        <authorList>
            <person name="Bennetzen J.L."/>
            <person name="Schmutz J."/>
            <person name="Wang H."/>
            <person name="Percifield R."/>
            <person name="Hawkins J."/>
            <person name="Pontaroli A.C."/>
            <person name="Estep M."/>
            <person name="Feng L."/>
            <person name="Vaughn J.N."/>
            <person name="Grimwood J."/>
            <person name="Jenkins J."/>
            <person name="Barry K."/>
            <person name="Lindquist E."/>
            <person name="Hellsten U."/>
            <person name="Deshpande S."/>
            <person name="Wang X."/>
            <person name="Wu X."/>
            <person name="Mitros T."/>
            <person name="Triplett J."/>
            <person name="Yang X."/>
            <person name="Ye C.Y."/>
            <person name="Mauro-Herrera M."/>
            <person name="Wang L."/>
            <person name="Li P."/>
            <person name="Sharma M."/>
            <person name="Sharma R."/>
            <person name="Ronald P.C."/>
            <person name="Panaud O."/>
            <person name="Kellogg E.A."/>
            <person name="Brutnell T.P."/>
            <person name="Doust A.N."/>
            <person name="Tuskan G.A."/>
            <person name="Rokhsar D."/>
            <person name="Devos K.M."/>
        </authorList>
    </citation>
    <scope>NUCLEOTIDE SEQUENCE [LARGE SCALE GENOMIC DNA]</scope>
    <source>
        <strain evidence="1">Yugu1</strain>
    </source>
</reference>
<accession>A0A368Q8X8</accession>
<evidence type="ECO:0000313" key="1">
    <source>
        <dbReference type="EMBL" id="RCV13710.1"/>
    </source>
</evidence>
<reference evidence="1" key="2">
    <citation type="submission" date="2015-07" db="EMBL/GenBank/DDBJ databases">
        <authorList>
            <person name="Noorani M."/>
        </authorList>
    </citation>
    <scope>NUCLEOTIDE SEQUENCE</scope>
    <source>
        <strain evidence="1">Yugu1</strain>
    </source>
</reference>
<organism evidence="1">
    <name type="scientific">Setaria italica</name>
    <name type="common">Foxtail millet</name>
    <name type="synonym">Panicum italicum</name>
    <dbReference type="NCBI Taxonomy" id="4555"/>
    <lineage>
        <taxon>Eukaryota</taxon>
        <taxon>Viridiplantae</taxon>
        <taxon>Streptophyta</taxon>
        <taxon>Embryophyta</taxon>
        <taxon>Tracheophyta</taxon>
        <taxon>Spermatophyta</taxon>
        <taxon>Magnoliopsida</taxon>
        <taxon>Liliopsida</taxon>
        <taxon>Poales</taxon>
        <taxon>Poaceae</taxon>
        <taxon>PACMAD clade</taxon>
        <taxon>Panicoideae</taxon>
        <taxon>Panicodae</taxon>
        <taxon>Paniceae</taxon>
        <taxon>Cenchrinae</taxon>
        <taxon>Setaria</taxon>
    </lineage>
</organism>
<protein>
    <submittedName>
        <fullName evidence="1">Uncharacterized protein</fullName>
    </submittedName>
</protein>
<dbReference type="AlphaFoldDB" id="A0A368Q8X8"/>
<proteinExistence type="predicted"/>
<name>A0A368Q8X8_SETIT</name>
<dbReference type="EMBL" id="CM003529">
    <property type="protein sequence ID" value="RCV13710.1"/>
    <property type="molecule type" value="Genomic_DNA"/>
</dbReference>
<gene>
    <name evidence="1" type="ORF">SETIT_2G367400v2</name>
</gene>